<evidence type="ECO:0000313" key="4">
    <source>
        <dbReference type="Proteomes" id="UP001259340"/>
    </source>
</evidence>
<dbReference type="EMBL" id="JAPMLD010000001">
    <property type="protein sequence ID" value="MDW4822756.1"/>
    <property type="molecule type" value="Genomic_DNA"/>
</dbReference>
<gene>
    <name evidence="2" type="ORF">OS133_13700</name>
    <name evidence="3" type="ORF">OS134_01560</name>
</gene>
<evidence type="ECO:0000313" key="5">
    <source>
        <dbReference type="Proteomes" id="UP001271263"/>
    </source>
</evidence>
<feature type="signal peptide" evidence="1">
    <location>
        <begin position="1"/>
        <end position="33"/>
    </location>
</feature>
<protein>
    <submittedName>
        <fullName evidence="2">Uncharacterized protein</fullName>
    </submittedName>
</protein>
<comment type="caution">
    <text evidence="2">The sequence shown here is derived from an EMBL/GenBank/DDBJ whole genome shotgun (WGS) entry which is preliminary data.</text>
</comment>
<reference evidence="2" key="2">
    <citation type="submission" date="2022-11" db="EMBL/GenBank/DDBJ databases">
        <title>Prophages regulate Shewanella fidelis motility and biofilm formation: implications for gut colonization dynamics in Ciona robusta.</title>
        <authorList>
            <person name="Natarajan O."/>
            <person name="Gibboney S.L."/>
            <person name="Young M.N."/>
            <person name="Lim S.J."/>
            <person name="Pluta N."/>
            <person name="Atkinson C.G.F."/>
            <person name="Leigh B.A."/>
            <person name="Liberti A."/>
            <person name="Kees E."/>
            <person name="Breitbart M."/>
            <person name="Gralnick J."/>
            <person name="Dishaw L.J."/>
        </authorList>
    </citation>
    <scope>NUCLEOTIDE SEQUENCE</scope>
    <source>
        <strain evidence="2">3313</strain>
    </source>
</reference>
<keyword evidence="1" id="KW-0732">Signal</keyword>
<name>A0AAW8NS41_9GAMM</name>
<sequence>MLVSSIGQLWRSQHLFSKAAFNAVLGLSLFAGAAVNANATSCEQLNSASISSTNISPQHLSATYSVTTSQGEQKRFALLRNAEQVIYQHNDVSFELWNKQGEYVRYFPQQQRSISYRKGDLLSLNMQFDYQQLSQLIAPKTLQQLTLVSAQQATQQETDAIDLTCLQAKHYRNEQHQHQQLQLTWLPKLALPATMTMVQDGQQLKFQLIALTPLSSAQFAEHTANYRDMDFADVGDNESDPFIAQMIHQGFIQHGSSGFYDSQGNALSTGATGHQH</sequence>
<evidence type="ECO:0000313" key="3">
    <source>
        <dbReference type="EMBL" id="MDW4822756.1"/>
    </source>
</evidence>
<dbReference type="Proteomes" id="UP001259340">
    <property type="component" value="Unassembled WGS sequence"/>
</dbReference>
<evidence type="ECO:0000256" key="1">
    <source>
        <dbReference type="SAM" id="SignalP"/>
    </source>
</evidence>
<dbReference type="AlphaFoldDB" id="A0AAW8NS41"/>
<keyword evidence="5" id="KW-1185">Reference proteome</keyword>
<organism evidence="2 4">
    <name type="scientific">Shewanella fidelis</name>
    <dbReference type="NCBI Taxonomy" id="173509"/>
    <lineage>
        <taxon>Bacteria</taxon>
        <taxon>Pseudomonadati</taxon>
        <taxon>Pseudomonadota</taxon>
        <taxon>Gammaproteobacteria</taxon>
        <taxon>Alteromonadales</taxon>
        <taxon>Shewanellaceae</taxon>
        <taxon>Shewanella</taxon>
    </lineage>
</organism>
<reference evidence="3 5" key="1">
    <citation type="journal article" date="2022" name="bioRxiv">
        <title>Prophages regulate Shewanella fidelis 3313 motility and biofilm formation: implications for gut colonization dynamics in Ciona robusta.</title>
        <authorList>
            <person name="Natarajan O."/>
            <person name="Gibboney S.L."/>
            <person name="Young M.N."/>
            <person name="Lim S.J."/>
            <person name="Pluta N."/>
            <person name="Atkinson C.G."/>
            <person name="Leigh B.A."/>
            <person name="Liberti A."/>
            <person name="Kees E.D."/>
            <person name="Breitbart M."/>
            <person name="Gralnick J.A."/>
            <person name="Dishaw L.J."/>
        </authorList>
    </citation>
    <scope>NUCLEOTIDE SEQUENCE [LARGE SCALE GENOMIC DNA]</scope>
    <source>
        <strain evidence="3 5">JG4066</strain>
    </source>
</reference>
<proteinExistence type="predicted"/>
<dbReference type="RefSeq" id="WP_310655169.1">
    <property type="nucleotide sequence ID" value="NZ_JAPMLA010000010.1"/>
</dbReference>
<evidence type="ECO:0000313" key="2">
    <source>
        <dbReference type="EMBL" id="MDR8524674.1"/>
    </source>
</evidence>
<dbReference type="EMBL" id="JAPMLE010000001">
    <property type="protein sequence ID" value="MDR8524674.1"/>
    <property type="molecule type" value="Genomic_DNA"/>
</dbReference>
<accession>A0AAW8NS41</accession>
<dbReference type="Proteomes" id="UP001271263">
    <property type="component" value="Unassembled WGS sequence"/>
</dbReference>
<feature type="chain" id="PRO_5043992841" evidence="1">
    <location>
        <begin position="34"/>
        <end position="276"/>
    </location>
</feature>